<evidence type="ECO:0000313" key="6">
    <source>
        <dbReference type="EMBL" id="NMW92834.1"/>
    </source>
</evidence>
<feature type="compositionally biased region" description="Pro residues" evidence="4">
    <location>
        <begin position="22"/>
        <end position="31"/>
    </location>
</feature>
<dbReference type="GeneID" id="61168354"/>
<evidence type="ECO:0000313" key="10">
    <source>
        <dbReference type="Proteomes" id="UP001209486"/>
    </source>
</evidence>
<dbReference type="PRINTS" id="PR00080">
    <property type="entry name" value="SDRFAMILY"/>
</dbReference>
<reference evidence="5 10" key="2">
    <citation type="submission" date="2019-08" db="EMBL/GenBank/DDBJ databases">
        <title>Comparison of rpoB and gyrB Sequences from Mobiluncus Species and Development of a Multiplex PCR Method for Clinical Detection of Mobiluncus curtisii and Mobiluncus mulieris.</title>
        <authorList>
            <person name="Yang L."/>
            <person name="Shen Y."/>
            <person name="Xu G."/>
            <person name="Shu L.-B."/>
            <person name="Hu J."/>
            <person name="Zhang R."/>
            <person name="Wang Y."/>
            <person name="Zhou H.-W."/>
            <person name="Zhang X."/>
        </authorList>
    </citation>
    <scope>NUCLEOTIDE SEQUENCE [LARGE SCALE GENOMIC DNA]</scope>
    <source>
        <strain evidence="5 10">M26</strain>
    </source>
</reference>
<dbReference type="EMBL" id="JABCUV010000003">
    <property type="protein sequence ID" value="NMW92834.1"/>
    <property type="molecule type" value="Genomic_DNA"/>
</dbReference>
<comment type="similarity">
    <text evidence="1 3">Belongs to the short-chain dehydrogenases/reductases (SDR) family.</text>
</comment>
<dbReference type="Pfam" id="PF00106">
    <property type="entry name" value="adh_short"/>
    <property type="match status" value="1"/>
</dbReference>
<reference evidence="6 9" key="3">
    <citation type="submission" date="2020-04" db="EMBL/GenBank/DDBJ databases">
        <title>Antimicrobial susceptibility and clonality of vaginal-derived multi-drug resistant Mobiluncus isolates in China.</title>
        <authorList>
            <person name="Zhang X."/>
        </authorList>
    </citation>
    <scope>NUCLEOTIDE SEQUENCE [LARGE SCALE GENOMIC DNA]</scope>
    <source>
        <strain evidence="6 9">7</strain>
    </source>
</reference>
<evidence type="ECO:0000256" key="1">
    <source>
        <dbReference type="ARBA" id="ARBA00006484"/>
    </source>
</evidence>
<evidence type="ECO:0000256" key="3">
    <source>
        <dbReference type="RuleBase" id="RU000363"/>
    </source>
</evidence>
<dbReference type="InterPro" id="IPR002347">
    <property type="entry name" value="SDR_fam"/>
</dbReference>
<evidence type="ECO:0000256" key="4">
    <source>
        <dbReference type="SAM" id="MobiDB-lite"/>
    </source>
</evidence>
<comment type="caution">
    <text evidence="7">The sequence shown here is derived from an EMBL/GenBank/DDBJ whole genome shotgun (WGS) entry which is preliminary data.</text>
</comment>
<reference evidence="7 8" key="1">
    <citation type="submission" date="2018-06" db="EMBL/GenBank/DDBJ databases">
        <authorList>
            <consortium name="Pathogen Informatics"/>
            <person name="Doyle S."/>
        </authorList>
    </citation>
    <scope>NUCLEOTIDE SEQUENCE [LARGE SCALE GENOMIC DNA]</scope>
    <source>
        <strain evidence="7 8">NCTC11819</strain>
    </source>
</reference>
<dbReference type="InterPro" id="IPR036291">
    <property type="entry name" value="NAD(P)-bd_dom_sf"/>
</dbReference>
<dbReference type="EMBL" id="UGGQ01000006">
    <property type="protein sequence ID" value="STO17013.1"/>
    <property type="molecule type" value="Genomic_DNA"/>
</dbReference>
<dbReference type="EMBL" id="VSZY01000012">
    <property type="protein sequence ID" value="MCU9969266.1"/>
    <property type="molecule type" value="Genomic_DNA"/>
</dbReference>
<dbReference type="Proteomes" id="UP000255284">
    <property type="component" value="Unassembled WGS sequence"/>
</dbReference>
<dbReference type="PANTHER" id="PTHR42901">
    <property type="entry name" value="ALCOHOL DEHYDROGENASE"/>
    <property type="match status" value="1"/>
</dbReference>
<dbReference type="AlphaFoldDB" id="A0A2X1SFA7"/>
<feature type="region of interest" description="Disordered" evidence="4">
    <location>
        <begin position="1"/>
        <end position="32"/>
    </location>
</feature>
<protein>
    <submittedName>
        <fullName evidence="5">SDR family oxidoreductase</fullName>
    </submittedName>
    <submittedName>
        <fullName evidence="7">Serine 3-dehydrogenase</fullName>
        <ecNumber evidence="7">1.1.1.276</ecNumber>
    </submittedName>
</protein>
<dbReference type="GO" id="GO:0031132">
    <property type="term" value="F:serine 3-dehydrogenase activity"/>
    <property type="evidence" value="ECO:0007669"/>
    <property type="project" value="UniProtKB-EC"/>
</dbReference>
<evidence type="ECO:0000313" key="9">
    <source>
        <dbReference type="Proteomes" id="UP000582487"/>
    </source>
</evidence>
<dbReference type="RefSeq" id="WP_004011932.1">
    <property type="nucleotide sequence ID" value="NZ_CAMUNX010000004.1"/>
</dbReference>
<gene>
    <name evidence="7" type="primary">sdh_2</name>
    <name evidence="5" type="ORF">FYZ43_07650</name>
    <name evidence="6" type="ORF">HHJ74_03835</name>
    <name evidence="7" type="ORF">NCTC11819_01596</name>
</gene>
<evidence type="ECO:0000313" key="5">
    <source>
        <dbReference type="EMBL" id="MCU9969266.1"/>
    </source>
</evidence>
<evidence type="ECO:0000313" key="7">
    <source>
        <dbReference type="EMBL" id="STO17013.1"/>
    </source>
</evidence>
<dbReference type="PRINTS" id="PR00081">
    <property type="entry name" value="GDHRDH"/>
</dbReference>
<evidence type="ECO:0000256" key="2">
    <source>
        <dbReference type="ARBA" id="ARBA00023002"/>
    </source>
</evidence>
<keyword evidence="2 7" id="KW-0560">Oxidoreductase</keyword>
<name>A0A2X1SFA7_9ACTO</name>
<proteinExistence type="inferred from homology"/>
<accession>A0A2X1SFA7</accession>
<dbReference type="PANTHER" id="PTHR42901:SF1">
    <property type="entry name" value="ALCOHOL DEHYDROGENASE"/>
    <property type="match status" value="1"/>
</dbReference>
<sequence>MTTLGPVTAQAPHDPEANFGIPCPPEAPPRQPGRVLVTGASTGIGWETVKKLSADGWQVLATARRTERLAALAAETGCQAFAADLTEPTHIAALTDWAHQGGKVDALVNNAGGALGVDTVVDAKPERWQTMYDRNVLATLRLTQALLPDMMAQGEGDIVFVTSTAAHETYPGGAGYTAAKHAEAMLPQTLRLELVGRPIRLIEICPGLVQTPEFSLNRLGSTAAATEVYAGVDNPLIGADIARAIAWALHQPPHVNIDRLVIRPVEQANSNLKKRLEK</sequence>
<dbReference type="Proteomes" id="UP000582487">
    <property type="component" value="Unassembled WGS sequence"/>
</dbReference>
<dbReference type="SUPFAM" id="SSF51735">
    <property type="entry name" value="NAD(P)-binding Rossmann-fold domains"/>
    <property type="match status" value="1"/>
</dbReference>
<dbReference type="EC" id="1.1.1.276" evidence="7"/>
<dbReference type="Gene3D" id="3.40.50.720">
    <property type="entry name" value="NAD(P)-binding Rossmann-like Domain"/>
    <property type="match status" value="1"/>
</dbReference>
<dbReference type="OrthoDB" id="9775296at2"/>
<dbReference type="Proteomes" id="UP001209486">
    <property type="component" value="Unassembled WGS sequence"/>
</dbReference>
<evidence type="ECO:0000313" key="8">
    <source>
        <dbReference type="Proteomes" id="UP000255284"/>
    </source>
</evidence>
<dbReference type="FunFam" id="3.40.50.720:FF:000047">
    <property type="entry name" value="NADP-dependent L-serine/L-allo-threonine dehydrogenase"/>
    <property type="match status" value="1"/>
</dbReference>
<organism evidence="7 8">
    <name type="scientific">Mobiluncus mulieris</name>
    <dbReference type="NCBI Taxonomy" id="2052"/>
    <lineage>
        <taxon>Bacteria</taxon>
        <taxon>Bacillati</taxon>
        <taxon>Actinomycetota</taxon>
        <taxon>Actinomycetes</taxon>
        <taxon>Actinomycetales</taxon>
        <taxon>Actinomycetaceae</taxon>
        <taxon>Mobiluncus</taxon>
    </lineage>
</organism>